<evidence type="ECO:0000313" key="2">
    <source>
        <dbReference type="EMBL" id="MBB6134902.1"/>
    </source>
</evidence>
<evidence type="ECO:0000256" key="1">
    <source>
        <dbReference type="SAM" id="SignalP"/>
    </source>
</evidence>
<accession>A0A7W9X1T0</accession>
<feature type="chain" id="PRO_5030759285" description="Transmembrane protein" evidence="1">
    <location>
        <begin position="28"/>
        <end position="323"/>
    </location>
</feature>
<comment type="caution">
    <text evidence="2">The sequence shown here is derived from an EMBL/GenBank/DDBJ whole genome shotgun (WGS) entry which is preliminary data.</text>
</comment>
<dbReference type="Proteomes" id="UP000540787">
    <property type="component" value="Unassembled WGS sequence"/>
</dbReference>
<name>A0A7W9X1T0_9BURK</name>
<organism evidence="2 3">
    <name type="scientific">Massilia aurea</name>
    <dbReference type="NCBI Taxonomy" id="373040"/>
    <lineage>
        <taxon>Bacteria</taxon>
        <taxon>Pseudomonadati</taxon>
        <taxon>Pseudomonadota</taxon>
        <taxon>Betaproteobacteria</taxon>
        <taxon>Burkholderiales</taxon>
        <taxon>Oxalobacteraceae</taxon>
        <taxon>Telluria group</taxon>
        <taxon>Massilia</taxon>
    </lineage>
</organism>
<protein>
    <recommendedName>
        <fullName evidence="4">Transmembrane protein</fullName>
    </recommendedName>
</protein>
<dbReference type="RefSeq" id="WP_183555562.1">
    <property type="nucleotide sequence ID" value="NZ_JACHBX010000003.1"/>
</dbReference>
<keyword evidence="3" id="KW-1185">Reference proteome</keyword>
<keyword evidence="1" id="KW-0732">Signal</keyword>
<proteinExistence type="predicted"/>
<reference evidence="2 3" key="1">
    <citation type="submission" date="2020-08" db="EMBL/GenBank/DDBJ databases">
        <title>The Agave Microbiome: Exploring the role of microbial communities in plant adaptations to desert environments.</title>
        <authorList>
            <person name="Partida-Martinez L.P."/>
        </authorList>
    </citation>
    <scope>NUCLEOTIDE SEQUENCE [LARGE SCALE GENOMIC DNA]</scope>
    <source>
        <strain evidence="2 3">AT3.2</strain>
    </source>
</reference>
<gene>
    <name evidence="2" type="ORF">HD842_003060</name>
</gene>
<feature type="signal peptide" evidence="1">
    <location>
        <begin position="1"/>
        <end position="27"/>
    </location>
</feature>
<dbReference type="EMBL" id="JACHBX010000003">
    <property type="protein sequence ID" value="MBB6134902.1"/>
    <property type="molecule type" value="Genomic_DNA"/>
</dbReference>
<dbReference type="AlphaFoldDB" id="A0A7W9X1T0"/>
<sequence>MSIPRPVIVRAALLATLLACAPLVGQAKDKDKDKEARPTHRFAVVGNDARADSDDRLKQALADSSEKSVSFVVLTGIKGENESCGDKLYLQRRDLFEHAKRPVIVSLSGSDWTGCRNSAKRTNAIERLNRLRELLYGEPESLGATKIHLTQLSASPRFRSYAENAHWKVDKVLYATINLPAANNHFLPAAGRNSEYEDRAVANRFWLNRLFAMARSDKAQALVLFSEGAVRPFHLDQPAGLRGLLRRAPVERDGFEAARRQIQAQAVKFDGKVLLVDSDAPGGHKPQIAWKGNLGQLSVGTKAVEVNVMLGKNAAFTVVDAKQ</sequence>
<evidence type="ECO:0008006" key="4">
    <source>
        <dbReference type="Google" id="ProtNLM"/>
    </source>
</evidence>
<evidence type="ECO:0000313" key="3">
    <source>
        <dbReference type="Proteomes" id="UP000540787"/>
    </source>
</evidence>